<keyword evidence="2" id="KW-0472">Membrane</keyword>
<feature type="region of interest" description="Disordered" evidence="1">
    <location>
        <begin position="206"/>
        <end position="226"/>
    </location>
</feature>
<dbReference type="STRING" id="39966.A0A369K9M2"/>
<dbReference type="OrthoDB" id="3208495at2759"/>
<feature type="transmembrane region" description="Helical" evidence="2">
    <location>
        <begin position="379"/>
        <end position="400"/>
    </location>
</feature>
<dbReference type="InParanoid" id="A0A369K9M2"/>
<sequence length="406" mass="45184">MAPPSERSPMPEVVLPDPQQVEPEPELSSAGRTVRKKRLTWKLLQSIPDPPRPAPEAAASDGTDILTDCASEPLGFVWQGIKTIQNSFGLYREYPDIPSHNPDDTITLADLSDAAPPLSTTDNPPSSTSRLALPVIDASTSSVNEWHPFASSTIFGLMNWMWTGSPLKSVGEMACLIFFLKSDDFCKEDLEGFDLQRETNRFDMHLAPSSLDDSDAAATSSGPKDGWREVEVDIQIPDGKSHNSADTIPVFTVPGLHLRSIVEVIKSVFSDRDSRSFHYTPFKQWWSPPSDPDADPQRICDEIYSSDAMIQEHMSLQQQPPEPGCSLERVVVALMFWSDSTHLASFGNASLWPLYLFFGNQSKWRRGKPRTASCHHVAYIPKVSPIIVCLLTIVFTYCFAAPRQYQ</sequence>
<organism evidence="3 4">
    <name type="scientific">Hypsizygus marmoreus</name>
    <name type="common">White beech mushroom</name>
    <name type="synonym">Agaricus marmoreus</name>
    <dbReference type="NCBI Taxonomy" id="39966"/>
    <lineage>
        <taxon>Eukaryota</taxon>
        <taxon>Fungi</taxon>
        <taxon>Dikarya</taxon>
        <taxon>Basidiomycota</taxon>
        <taxon>Agaricomycotina</taxon>
        <taxon>Agaricomycetes</taxon>
        <taxon>Agaricomycetidae</taxon>
        <taxon>Agaricales</taxon>
        <taxon>Tricholomatineae</taxon>
        <taxon>Lyophyllaceae</taxon>
        <taxon>Hypsizygus</taxon>
    </lineage>
</organism>
<keyword evidence="2" id="KW-0812">Transmembrane</keyword>
<dbReference type="InterPro" id="IPR041078">
    <property type="entry name" value="Plavaka"/>
</dbReference>
<feature type="compositionally biased region" description="Polar residues" evidence="1">
    <location>
        <begin position="118"/>
        <end position="129"/>
    </location>
</feature>
<keyword evidence="4" id="KW-1185">Reference proteome</keyword>
<comment type="caution">
    <text evidence="3">The sequence shown here is derived from an EMBL/GenBank/DDBJ whole genome shotgun (WGS) entry which is preliminary data.</text>
</comment>
<dbReference type="Proteomes" id="UP000076154">
    <property type="component" value="Unassembled WGS sequence"/>
</dbReference>
<accession>A0A369K9M2</accession>
<keyword evidence="2" id="KW-1133">Transmembrane helix</keyword>
<evidence type="ECO:0000256" key="1">
    <source>
        <dbReference type="SAM" id="MobiDB-lite"/>
    </source>
</evidence>
<feature type="region of interest" description="Disordered" evidence="1">
    <location>
        <begin position="102"/>
        <end position="129"/>
    </location>
</feature>
<evidence type="ECO:0000313" key="4">
    <source>
        <dbReference type="Proteomes" id="UP000076154"/>
    </source>
</evidence>
<dbReference type="AlphaFoldDB" id="A0A369K9M2"/>
<gene>
    <name evidence="3" type="ORF">Hypma_014984</name>
</gene>
<protein>
    <submittedName>
        <fullName evidence="3">Uncharacterized protein</fullName>
    </submittedName>
</protein>
<dbReference type="Pfam" id="PF18759">
    <property type="entry name" value="Plavaka"/>
    <property type="match status" value="1"/>
</dbReference>
<reference evidence="3" key="1">
    <citation type="submission" date="2018-04" db="EMBL/GenBank/DDBJ databases">
        <title>Whole genome sequencing of Hypsizygus marmoreus.</title>
        <authorList>
            <person name="Choi I.-G."/>
            <person name="Min B."/>
            <person name="Kim J.-G."/>
            <person name="Kim S."/>
            <person name="Oh Y.-L."/>
            <person name="Kong W.-S."/>
            <person name="Park H."/>
            <person name="Jeong J."/>
            <person name="Song E.-S."/>
        </authorList>
    </citation>
    <scope>NUCLEOTIDE SEQUENCE [LARGE SCALE GENOMIC DNA]</scope>
    <source>
        <strain evidence="3">51987-8</strain>
    </source>
</reference>
<proteinExistence type="predicted"/>
<feature type="region of interest" description="Disordered" evidence="1">
    <location>
        <begin position="1"/>
        <end position="34"/>
    </location>
</feature>
<name>A0A369K9M2_HYPMA</name>
<evidence type="ECO:0000256" key="2">
    <source>
        <dbReference type="SAM" id="Phobius"/>
    </source>
</evidence>
<evidence type="ECO:0000313" key="3">
    <source>
        <dbReference type="EMBL" id="RDB29365.1"/>
    </source>
</evidence>
<dbReference type="EMBL" id="LUEZ02000010">
    <property type="protein sequence ID" value="RDB29365.1"/>
    <property type="molecule type" value="Genomic_DNA"/>
</dbReference>